<feature type="domain" description="Wntless-like transmembrane" evidence="6">
    <location>
        <begin position="38"/>
        <end position="175"/>
    </location>
</feature>
<protein>
    <recommendedName>
        <fullName evidence="6">Wntless-like transmembrane domain-containing protein</fullName>
    </recommendedName>
</protein>
<evidence type="ECO:0000313" key="8">
    <source>
        <dbReference type="WBParaSite" id="nRc.2.0.1.t25764-RA"/>
    </source>
</evidence>
<evidence type="ECO:0000256" key="4">
    <source>
        <dbReference type="ARBA" id="ARBA00023136"/>
    </source>
</evidence>
<feature type="transmembrane region" description="Helical" evidence="5">
    <location>
        <begin position="53"/>
        <end position="82"/>
    </location>
</feature>
<evidence type="ECO:0000256" key="2">
    <source>
        <dbReference type="ARBA" id="ARBA00022692"/>
    </source>
</evidence>
<dbReference type="InterPro" id="IPR009551">
    <property type="entry name" value="Wntless"/>
</dbReference>
<evidence type="ECO:0000259" key="6">
    <source>
        <dbReference type="Pfam" id="PF06664"/>
    </source>
</evidence>
<dbReference type="GO" id="GO:0010008">
    <property type="term" value="C:endosome membrane"/>
    <property type="evidence" value="ECO:0007669"/>
    <property type="project" value="UniProtKB-SubCell"/>
</dbReference>
<sequence length="183" mass="21360">MLFALLWYKKRVDLLSRKPYLLEKAIFNLGLAMLFINNPFYSIWSTSLGTNLAYIFIYLSLISAVVYFIFLAYWIARVILTIKRRRPSLAAMKEGRRVKFEGIIYRFKFVMIFTAVCACLTIIAFGMTRFGEGQLRWGDYDDSPLMNYSGSFLTGVYGMWNIYTILILVLYAPSHKQYPQARI</sequence>
<dbReference type="GO" id="GO:0006886">
    <property type="term" value="P:intracellular protein transport"/>
    <property type="evidence" value="ECO:0007669"/>
    <property type="project" value="TreeGrafter"/>
</dbReference>
<evidence type="ECO:0000256" key="5">
    <source>
        <dbReference type="SAM" id="Phobius"/>
    </source>
</evidence>
<evidence type="ECO:0000313" key="7">
    <source>
        <dbReference type="Proteomes" id="UP000887565"/>
    </source>
</evidence>
<feature type="transmembrane region" description="Helical" evidence="5">
    <location>
        <begin position="103"/>
        <end position="128"/>
    </location>
</feature>
<name>A0A915JHZ9_ROMCU</name>
<keyword evidence="2 5" id="KW-0812">Transmembrane</keyword>
<keyword evidence="4 5" id="KW-0472">Membrane</keyword>
<feature type="transmembrane region" description="Helical" evidence="5">
    <location>
        <begin position="148"/>
        <end position="172"/>
    </location>
</feature>
<comment type="subcellular location">
    <subcellularLocation>
        <location evidence="1">Endosome membrane</location>
        <topology evidence="1">Multi-pass membrane protein</topology>
    </subcellularLocation>
</comment>
<accession>A0A915JHZ9</accession>
<dbReference type="GO" id="GO:0061355">
    <property type="term" value="P:Wnt protein secretion"/>
    <property type="evidence" value="ECO:0007669"/>
    <property type="project" value="TreeGrafter"/>
</dbReference>
<keyword evidence="7" id="KW-1185">Reference proteome</keyword>
<dbReference type="Proteomes" id="UP000887565">
    <property type="component" value="Unplaced"/>
</dbReference>
<dbReference type="PANTHER" id="PTHR13449:SF2">
    <property type="entry name" value="PROTEIN WNTLESS HOMOLOG"/>
    <property type="match status" value="1"/>
</dbReference>
<proteinExistence type="predicted"/>
<evidence type="ECO:0000256" key="3">
    <source>
        <dbReference type="ARBA" id="ARBA00022989"/>
    </source>
</evidence>
<dbReference type="PANTHER" id="PTHR13449">
    <property type="entry name" value="INTEGRAL MEMBRANE PROTEIN GPR177"/>
    <property type="match status" value="1"/>
</dbReference>
<evidence type="ECO:0000256" key="1">
    <source>
        <dbReference type="ARBA" id="ARBA00004337"/>
    </source>
</evidence>
<dbReference type="OMA" id="YWIARVI"/>
<keyword evidence="3 5" id="KW-1133">Transmembrane helix</keyword>
<reference evidence="8" key="1">
    <citation type="submission" date="2022-11" db="UniProtKB">
        <authorList>
            <consortium name="WormBaseParasite"/>
        </authorList>
    </citation>
    <scope>IDENTIFICATION</scope>
</reference>
<dbReference type="InterPro" id="IPR047843">
    <property type="entry name" value="WLS-like_TM"/>
</dbReference>
<dbReference type="GO" id="GO:0017147">
    <property type="term" value="F:Wnt-protein binding"/>
    <property type="evidence" value="ECO:0007669"/>
    <property type="project" value="InterPro"/>
</dbReference>
<organism evidence="7 8">
    <name type="scientific">Romanomermis culicivorax</name>
    <name type="common">Nematode worm</name>
    <dbReference type="NCBI Taxonomy" id="13658"/>
    <lineage>
        <taxon>Eukaryota</taxon>
        <taxon>Metazoa</taxon>
        <taxon>Ecdysozoa</taxon>
        <taxon>Nematoda</taxon>
        <taxon>Enoplea</taxon>
        <taxon>Dorylaimia</taxon>
        <taxon>Mermithida</taxon>
        <taxon>Mermithoidea</taxon>
        <taxon>Mermithidae</taxon>
        <taxon>Romanomermis</taxon>
    </lineage>
</organism>
<dbReference type="WBParaSite" id="nRc.2.0.1.t25764-RA">
    <property type="protein sequence ID" value="nRc.2.0.1.t25764-RA"/>
    <property type="gene ID" value="nRc.2.0.1.g25764"/>
</dbReference>
<dbReference type="AlphaFoldDB" id="A0A915JHZ9"/>
<feature type="transmembrane region" description="Helical" evidence="5">
    <location>
        <begin position="21"/>
        <end position="41"/>
    </location>
</feature>
<dbReference type="Pfam" id="PF06664">
    <property type="entry name" value="WLS-like_TM"/>
    <property type="match status" value="1"/>
</dbReference>
<dbReference type="GO" id="GO:0016055">
    <property type="term" value="P:Wnt signaling pathway"/>
    <property type="evidence" value="ECO:0007669"/>
    <property type="project" value="InterPro"/>
</dbReference>